<name>A0A0A9AGU6_ARUDO</name>
<organism evidence="1">
    <name type="scientific">Arundo donax</name>
    <name type="common">Giant reed</name>
    <name type="synonym">Donax arundinaceus</name>
    <dbReference type="NCBI Taxonomy" id="35708"/>
    <lineage>
        <taxon>Eukaryota</taxon>
        <taxon>Viridiplantae</taxon>
        <taxon>Streptophyta</taxon>
        <taxon>Embryophyta</taxon>
        <taxon>Tracheophyta</taxon>
        <taxon>Spermatophyta</taxon>
        <taxon>Magnoliopsida</taxon>
        <taxon>Liliopsida</taxon>
        <taxon>Poales</taxon>
        <taxon>Poaceae</taxon>
        <taxon>PACMAD clade</taxon>
        <taxon>Arundinoideae</taxon>
        <taxon>Arundineae</taxon>
        <taxon>Arundo</taxon>
    </lineage>
</organism>
<dbReference type="AlphaFoldDB" id="A0A0A9AGU6"/>
<protein>
    <submittedName>
        <fullName evidence="1">Uncharacterized protein</fullName>
    </submittedName>
</protein>
<evidence type="ECO:0000313" key="1">
    <source>
        <dbReference type="EMBL" id="JAD49073.1"/>
    </source>
</evidence>
<reference evidence="1" key="1">
    <citation type="submission" date="2014-09" db="EMBL/GenBank/DDBJ databases">
        <authorList>
            <person name="Magalhaes I.L.F."/>
            <person name="Oliveira U."/>
            <person name="Santos F.R."/>
            <person name="Vidigal T.H.D.A."/>
            <person name="Brescovit A.D."/>
            <person name="Santos A.J."/>
        </authorList>
    </citation>
    <scope>NUCLEOTIDE SEQUENCE</scope>
    <source>
        <tissue evidence="1">Shoot tissue taken approximately 20 cm above the soil surface</tissue>
    </source>
</reference>
<dbReference type="EMBL" id="GBRH01248822">
    <property type="protein sequence ID" value="JAD49073.1"/>
    <property type="molecule type" value="Transcribed_RNA"/>
</dbReference>
<accession>A0A0A9AGU6</accession>
<reference evidence="1" key="2">
    <citation type="journal article" date="2015" name="Data Brief">
        <title>Shoot transcriptome of the giant reed, Arundo donax.</title>
        <authorList>
            <person name="Barrero R.A."/>
            <person name="Guerrero F.D."/>
            <person name="Moolhuijzen P."/>
            <person name="Goolsby J.A."/>
            <person name="Tidwell J."/>
            <person name="Bellgard S.E."/>
            <person name="Bellgard M.I."/>
        </authorList>
    </citation>
    <scope>NUCLEOTIDE SEQUENCE</scope>
    <source>
        <tissue evidence="1">Shoot tissue taken approximately 20 cm above the soil surface</tissue>
    </source>
</reference>
<sequence>MNLWFSFITANKLFTNQQYNNTRRCILLITV</sequence>
<proteinExistence type="predicted"/>